<feature type="domain" description="RNA polymerase sigma factor 70 region 4 type 2" evidence="6">
    <location>
        <begin position="127"/>
        <end position="175"/>
    </location>
</feature>
<feature type="domain" description="RNA polymerase sigma-70 region 2" evidence="5">
    <location>
        <begin position="29"/>
        <end position="97"/>
    </location>
</feature>
<dbReference type="EMBL" id="BSNG01000001">
    <property type="protein sequence ID" value="GLQ08861.1"/>
    <property type="molecule type" value="Genomic_DNA"/>
</dbReference>
<protein>
    <submittedName>
        <fullName evidence="7">RNA polymerase sigma factor</fullName>
    </submittedName>
</protein>
<dbReference type="Gene3D" id="1.10.1740.10">
    <property type="match status" value="1"/>
</dbReference>
<dbReference type="Proteomes" id="UP001161406">
    <property type="component" value="Unassembled WGS sequence"/>
</dbReference>
<dbReference type="InterPro" id="IPR036388">
    <property type="entry name" value="WH-like_DNA-bd_sf"/>
</dbReference>
<name>A0ABQ5UE90_9HYPH</name>
<evidence type="ECO:0000256" key="3">
    <source>
        <dbReference type="ARBA" id="ARBA00023082"/>
    </source>
</evidence>
<evidence type="ECO:0000313" key="7">
    <source>
        <dbReference type="EMBL" id="GLQ08861.1"/>
    </source>
</evidence>
<dbReference type="Pfam" id="PF04542">
    <property type="entry name" value="Sigma70_r2"/>
    <property type="match status" value="1"/>
</dbReference>
<comment type="similarity">
    <text evidence="1">Belongs to the sigma-70 factor family. ECF subfamily.</text>
</comment>
<dbReference type="SUPFAM" id="SSF88659">
    <property type="entry name" value="Sigma3 and sigma4 domains of RNA polymerase sigma factors"/>
    <property type="match status" value="1"/>
</dbReference>
<evidence type="ECO:0000259" key="6">
    <source>
        <dbReference type="Pfam" id="PF08281"/>
    </source>
</evidence>
<organism evidence="7 8">
    <name type="scientific">Devosia yakushimensis</name>
    <dbReference type="NCBI Taxonomy" id="470028"/>
    <lineage>
        <taxon>Bacteria</taxon>
        <taxon>Pseudomonadati</taxon>
        <taxon>Pseudomonadota</taxon>
        <taxon>Alphaproteobacteria</taxon>
        <taxon>Hyphomicrobiales</taxon>
        <taxon>Devosiaceae</taxon>
        <taxon>Devosia</taxon>
    </lineage>
</organism>
<dbReference type="RefSeq" id="WP_284388125.1">
    <property type="nucleotide sequence ID" value="NZ_BSNG01000001.1"/>
</dbReference>
<dbReference type="InterPro" id="IPR007627">
    <property type="entry name" value="RNA_pol_sigma70_r2"/>
</dbReference>
<dbReference type="InterPro" id="IPR039425">
    <property type="entry name" value="RNA_pol_sigma-70-like"/>
</dbReference>
<dbReference type="PANTHER" id="PTHR43133">
    <property type="entry name" value="RNA POLYMERASE ECF-TYPE SIGMA FACTO"/>
    <property type="match status" value="1"/>
</dbReference>
<reference evidence="7" key="1">
    <citation type="journal article" date="2014" name="Int. J. Syst. Evol. Microbiol.">
        <title>Complete genome of a new Firmicutes species belonging to the dominant human colonic microbiota ('Ruminococcus bicirculans') reveals two chromosomes and a selective capacity to utilize plant glucans.</title>
        <authorList>
            <consortium name="NISC Comparative Sequencing Program"/>
            <person name="Wegmann U."/>
            <person name="Louis P."/>
            <person name="Goesmann A."/>
            <person name="Henrissat B."/>
            <person name="Duncan S.H."/>
            <person name="Flint H.J."/>
        </authorList>
    </citation>
    <scope>NUCLEOTIDE SEQUENCE</scope>
    <source>
        <strain evidence="7">NBRC 103855</strain>
    </source>
</reference>
<proteinExistence type="inferred from homology"/>
<reference evidence="7" key="2">
    <citation type="submission" date="2023-01" db="EMBL/GenBank/DDBJ databases">
        <title>Draft genome sequence of Devosia yakushimensis strain NBRC 103855.</title>
        <authorList>
            <person name="Sun Q."/>
            <person name="Mori K."/>
        </authorList>
    </citation>
    <scope>NUCLEOTIDE SEQUENCE</scope>
    <source>
        <strain evidence="7">NBRC 103855</strain>
    </source>
</reference>
<evidence type="ECO:0000256" key="1">
    <source>
        <dbReference type="ARBA" id="ARBA00010641"/>
    </source>
</evidence>
<dbReference type="InterPro" id="IPR013249">
    <property type="entry name" value="RNA_pol_sigma70_r4_t2"/>
</dbReference>
<dbReference type="InterPro" id="IPR013324">
    <property type="entry name" value="RNA_pol_sigma_r3/r4-like"/>
</dbReference>
<dbReference type="NCBIfam" id="TIGR02937">
    <property type="entry name" value="sigma70-ECF"/>
    <property type="match status" value="1"/>
</dbReference>
<keyword evidence="4" id="KW-0804">Transcription</keyword>
<evidence type="ECO:0000256" key="2">
    <source>
        <dbReference type="ARBA" id="ARBA00023015"/>
    </source>
</evidence>
<dbReference type="SUPFAM" id="SSF88946">
    <property type="entry name" value="Sigma2 domain of RNA polymerase sigma factors"/>
    <property type="match status" value="1"/>
</dbReference>
<dbReference type="InterPro" id="IPR014284">
    <property type="entry name" value="RNA_pol_sigma-70_dom"/>
</dbReference>
<comment type="caution">
    <text evidence="7">The sequence shown here is derived from an EMBL/GenBank/DDBJ whole genome shotgun (WGS) entry which is preliminary data.</text>
</comment>
<keyword evidence="2" id="KW-0805">Transcription regulation</keyword>
<dbReference type="Pfam" id="PF08281">
    <property type="entry name" value="Sigma70_r4_2"/>
    <property type="match status" value="1"/>
</dbReference>
<sequence>MLLLMADVTNTDDLMRRIANGDKAALAELFAAESGRLIGIALRILRRRDLAEEAVQESFIAAWRRANQFDPARGSAQGWLTTITRNRALNMLRDGSRMEYHDGDVLADMGDRSGDAMSAFEALADRDALKHCLGQLDEPKRKAILLCYVTGLNHGEAAATMKAPLGTIKAWIRRGTIALQECLS</sequence>
<dbReference type="Gene3D" id="1.10.10.10">
    <property type="entry name" value="Winged helix-like DNA-binding domain superfamily/Winged helix DNA-binding domain"/>
    <property type="match status" value="1"/>
</dbReference>
<dbReference type="PANTHER" id="PTHR43133:SF62">
    <property type="entry name" value="RNA POLYMERASE SIGMA FACTOR SIGZ"/>
    <property type="match status" value="1"/>
</dbReference>
<keyword evidence="3" id="KW-0731">Sigma factor</keyword>
<accession>A0ABQ5UE90</accession>
<dbReference type="InterPro" id="IPR013325">
    <property type="entry name" value="RNA_pol_sigma_r2"/>
</dbReference>
<keyword evidence="8" id="KW-1185">Reference proteome</keyword>
<evidence type="ECO:0000313" key="8">
    <source>
        <dbReference type="Proteomes" id="UP001161406"/>
    </source>
</evidence>
<evidence type="ECO:0000259" key="5">
    <source>
        <dbReference type="Pfam" id="PF04542"/>
    </source>
</evidence>
<evidence type="ECO:0000256" key="4">
    <source>
        <dbReference type="ARBA" id="ARBA00023163"/>
    </source>
</evidence>
<gene>
    <name evidence="7" type="ORF">GCM10007913_07930</name>
</gene>